<feature type="transmembrane region" description="Helical" evidence="1">
    <location>
        <begin position="94"/>
        <end position="112"/>
    </location>
</feature>
<proteinExistence type="predicted"/>
<evidence type="ECO:0008006" key="4">
    <source>
        <dbReference type="Google" id="ProtNLM"/>
    </source>
</evidence>
<keyword evidence="3" id="KW-1185">Reference proteome</keyword>
<sequence>MRASNRAAFGRKNAIVLSALYHLNNKERSAPLKKASPSLVKALCECALNVLVGNVELSKGHKARLRKHAPVLHKLSQPGIRLTRRKTILLQHGGFLPALLGPLIGTVLASVLTR</sequence>
<organism evidence="2 3">
    <name type="scientific">Trichogramma kaykai</name>
    <dbReference type="NCBI Taxonomy" id="54128"/>
    <lineage>
        <taxon>Eukaryota</taxon>
        <taxon>Metazoa</taxon>
        <taxon>Ecdysozoa</taxon>
        <taxon>Arthropoda</taxon>
        <taxon>Hexapoda</taxon>
        <taxon>Insecta</taxon>
        <taxon>Pterygota</taxon>
        <taxon>Neoptera</taxon>
        <taxon>Endopterygota</taxon>
        <taxon>Hymenoptera</taxon>
        <taxon>Apocrita</taxon>
        <taxon>Proctotrupomorpha</taxon>
        <taxon>Chalcidoidea</taxon>
        <taxon>Trichogrammatidae</taxon>
        <taxon>Trichogramma</taxon>
    </lineage>
</organism>
<dbReference type="EMBL" id="JBJJXI010000197">
    <property type="protein sequence ID" value="KAL3383420.1"/>
    <property type="molecule type" value="Genomic_DNA"/>
</dbReference>
<evidence type="ECO:0000256" key="1">
    <source>
        <dbReference type="SAM" id="Phobius"/>
    </source>
</evidence>
<protein>
    <recommendedName>
        <fullName evidence="4">Reverse transcriptase domain-containing protein</fullName>
    </recommendedName>
</protein>
<dbReference type="AlphaFoldDB" id="A0ABD2VRG2"/>
<keyword evidence="1" id="KW-1133">Transmembrane helix</keyword>
<comment type="caution">
    <text evidence="2">The sequence shown here is derived from an EMBL/GenBank/DDBJ whole genome shotgun (WGS) entry which is preliminary data.</text>
</comment>
<keyword evidence="1" id="KW-0812">Transmembrane</keyword>
<accession>A0ABD2VRG2</accession>
<dbReference type="Proteomes" id="UP001627154">
    <property type="component" value="Unassembled WGS sequence"/>
</dbReference>
<evidence type="ECO:0000313" key="3">
    <source>
        <dbReference type="Proteomes" id="UP001627154"/>
    </source>
</evidence>
<evidence type="ECO:0000313" key="2">
    <source>
        <dbReference type="EMBL" id="KAL3383420.1"/>
    </source>
</evidence>
<reference evidence="2 3" key="1">
    <citation type="journal article" date="2024" name="bioRxiv">
        <title>A reference genome for Trichogramma kaykai: A tiny desert-dwelling parasitoid wasp with competing sex-ratio distorters.</title>
        <authorList>
            <person name="Culotta J."/>
            <person name="Lindsey A.R."/>
        </authorList>
    </citation>
    <scope>NUCLEOTIDE SEQUENCE [LARGE SCALE GENOMIC DNA]</scope>
    <source>
        <strain evidence="2 3">KSX58</strain>
    </source>
</reference>
<gene>
    <name evidence="2" type="ORF">TKK_020691</name>
</gene>
<name>A0ABD2VRG2_9HYME</name>
<keyword evidence="1" id="KW-0472">Membrane</keyword>